<keyword evidence="3" id="KW-0285">Flavoprotein</keyword>
<keyword evidence="3" id="KW-0288">FMN</keyword>
<comment type="cofactor">
    <cofactor evidence="1">
        <name>FMN</name>
        <dbReference type="ChEBI" id="CHEBI:58210"/>
    </cofactor>
</comment>
<dbReference type="FunFam" id="3.20.20.70:FF:000059">
    <property type="entry name" value="N-ethylmaleimide reductase, FMN-linked"/>
    <property type="match status" value="1"/>
</dbReference>
<keyword evidence="4" id="KW-0560">Oxidoreductase</keyword>
<keyword evidence="7" id="KW-1185">Reference proteome</keyword>
<evidence type="ECO:0000313" key="7">
    <source>
        <dbReference type="Proteomes" id="UP001055712"/>
    </source>
</evidence>
<reference evidence="6" key="2">
    <citation type="submission" date="2020-11" db="EMBL/GenBank/DDBJ databases">
        <authorList>
            <person name="Cecchin M."/>
            <person name="Marcolungo L."/>
            <person name="Rossato M."/>
            <person name="Girolomoni L."/>
            <person name="Cosentino E."/>
            <person name="Cuine S."/>
            <person name="Li-Beisson Y."/>
            <person name="Delledonne M."/>
            <person name="Ballottari M."/>
        </authorList>
    </citation>
    <scope>NUCLEOTIDE SEQUENCE</scope>
    <source>
        <strain evidence="6">211/11P</strain>
        <tissue evidence="6">Whole cell</tissue>
    </source>
</reference>
<evidence type="ECO:0000256" key="4">
    <source>
        <dbReference type="ARBA" id="ARBA00023002"/>
    </source>
</evidence>
<dbReference type="SUPFAM" id="SSF51395">
    <property type="entry name" value="FMN-linked oxidoreductases"/>
    <property type="match status" value="1"/>
</dbReference>
<organism evidence="6 7">
    <name type="scientific">Chlorella vulgaris</name>
    <name type="common">Green alga</name>
    <dbReference type="NCBI Taxonomy" id="3077"/>
    <lineage>
        <taxon>Eukaryota</taxon>
        <taxon>Viridiplantae</taxon>
        <taxon>Chlorophyta</taxon>
        <taxon>core chlorophytes</taxon>
        <taxon>Trebouxiophyceae</taxon>
        <taxon>Chlorellales</taxon>
        <taxon>Chlorellaceae</taxon>
        <taxon>Chlorella clade</taxon>
        <taxon>Chlorella</taxon>
    </lineage>
</organism>
<dbReference type="EMBL" id="SIDB01000009">
    <property type="protein sequence ID" value="KAI3428554.1"/>
    <property type="molecule type" value="Genomic_DNA"/>
</dbReference>
<dbReference type="GO" id="GO:0005829">
    <property type="term" value="C:cytosol"/>
    <property type="evidence" value="ECO:0007669"/>
    <property type="project" value="UniProtKB-ARBA"/>
</dbReference>
<dbReference type="CDD" id="cd02933">
    <property type="entry name" value="OYE_like_FMN"/>
    <property type="match status" value="1"/>
</dbReference>
<evidence type="ECO:0000313" key="6">
    <source>
        <dbReference type="EMBL" id="KAI3428554.1"/>
    </source>
</evidence>
<reference evidence="6" key="1">
    <citation type="journal article" date="2019" name="Plant J.">
        <title>Chlorella vulgaris genome assembly and annotation reveals the molecular basis for metabolic acclimation to high light conditions.</title>
        <authorList>
            <person name="Cecchin M."/>
            <person name="Marcolungo L."/>
            <person name="Rossato M."/>
            <person name="Girolomoni L."/>
            <person name="Cosentino E."/>
            <person name="Cuine S."/>
            <person name="Li-Beisson Y."/>
            <person name="Delledonne M."/>
            <person name="Ballottari M."/>
        </authorList>
    </citation>
    <scope>NUCLEOTIDE SEQUENCE</scope>
    <source>
        <strain evidence="6">211/11P</strain>
    </source>
</reference>
<evidence type="ECO:0000256" key="2">
    <source>
        <dbReference type="ARBA" id="ARBA00005979"/>
    </source>
</evidence>
<dbReference type="Pfam" id="PF00724">
    <property type="entry name" value="Oxidored_FMN"/>
    <property type="match status" value="1"/>
</dbReference>
<sequence>MTIAPTTHGSAAAAATAPLFTPYALPGNLQLKHRMVYAPLTRCRAFDQIPQPNAAQYYAQRSTPGTLLISEATCISDRAHGYPCTPGLYTEEQVEAWKPIVSAVHEKEAVFFAQLWHVGRASHQHYQPNEEQPISASSKAVGSGEQVFSPKSMQMEDYPAPRQLDASELPAIVEQYRVAARNALDAGFDGVEVHGANGYLIDQFLKDGINDRTDDYGGPIENRCRFALEVMKAVCEEVGSEKVGLRLSPFGGFLDAHDSHPYALNIYLLEELNKMNLAYVHLIEPRVAGSGDRSEGNDSIASFRSVYNGTLISAGGFNAENGAKAIASGHCDLVCYGRLFLANPDLPRRFQLGAPLNKYDRNTFYSQGTEGYTDYPFLEETAEGKQFLATLDA</sequence>
<dbReference type="GO" id="GO:0010181">
    <property type="term" value="F:FMN binding"/>
    <property type="evidence" value="ECO:0007669"/>
    <property type="project" value="InterPro"/>
</dbReference>
<dbReference type="OrthoDB" id="1663137at2759"/>
<evidence type="ECO:0000256" key="1">
    <source>
        <dbReference type="ARBA" id="ARBA00001917"/>
    </source>
</evidence>
<dbReference type="AlphaFoldDB" id="A0A9D4TLB3"/>
<proteinExistence type="inferred from homology"/>
<dbReference type="GO" id="GO:0016628">
    <property type="term" value="F:oxidoreductase activity, acting on the CH-CH group of donors, NAD or NADP as acceptor"/>
    <property type="evidence" value="ECO:0007669"/>
    <property type="project" value="UniProtKB-ARBA"/>
</dbReference>
<gene>
    <name evidence="6" type="ORF">D9Q98_007376</name>
</gene>
<evidence type="ECO:0000259" key="5">
    <source>
        <dbReference type="Pfam" id="PF00724"/>
    </source>
</evidence>
<comment type="similarity">
    <text evidence="2">Belongs to the NADH:flavin oxidoreductase/NADH oxidase family.</text>
</comment>
<protein>
    <recommendedName>
        <fullName evidence="5">NADH:flavin oxidoreductase/NADH oxidase N-terminal domain-containing protein</fullName>
    </recommendedName>
</protein>
<feature type="domain" description="NADH:flavin oxidoreductase/NADH oxidase N-terminal" evidence="5">
    <location>
        <begin position="19"/>
        <end position="356"/>
    </location>
</feature>
<dbReference type="InterPro" id="IPR045247">
    <property type="entry name" value="Oye-like"/>
</dbReference>
<dbReference type="Proteomes" id="UP001055712">
    <property type="component" value="Unassembled WGS sequence"/>
</dbReference>
<name>A0A9D4TLB3_CHLVU</name>
<comment type="caution">
    <text evidence="6">The sequence shown here is derived from an EMBL/GenBank/DDBJ whole genome shotgun (WGS) entry which is preliminary data.</text>
</comment>
<dbReference type="InterPro" id="IPR013785">
    <property type="entry name" value="Aldolase_TIM"/>
</dbReference>
<dbReference type="InterPro" id="IPR001155">
    <property type="entry name" value="OxRdtase_FMN_N"/>
</dbReference>
<evidence type="ECO:0000256" key="3">
    <source>
        <dbReference type="ARBA" id="ARBA00022643"/>
    </source>
</evidence>
<dbReference type="Gene3D" id="3.20.20.70">
    <property type="entry name" value="Aldolase class I"/>
    <property type="match status" value="1"/>
</dbReference>
<dbReference type="PANTHER" id="PTHR22893:SF91">
    <property type="entry name" value="NADPH DEHYDROGENASE 2-RELATED"/>
    <property type="match status" value="1"/>
</dbReference>
<dbReference type="PANTHER" id="PTHR22893">
    <property type="entry name" value="NADH OXIDOREDUCTASE-RELATED"/>
    <property type="match status" value="1"/>
</dbReference>
<accession>A0A9D4TLB3</accession>